<proteinExistence type="predicted"/>
<dbReference type="Pfam" id="PF13503">
    <property type="entry name" value="DUF4123"/>
    <property type="match status" value="1"/>
</dbReference>
<name>A0ABS1S239_RHOSU</name>
<accession>A0ABS1S239</accession>
<dbReference type="Proteomes" id="UP000604473">
    <property type="component" value="Unassembled WGS sequence"/>
</dbReference>
<protein>
    <submittedName>
        <fullName evidence="2">DUF4123 domain-containing protein</fullName>
    </submittedName>
</protein>
<reference evidence="2 3" key="1">
    <citation type="submission" date="2021-01" db="EMBL/GenBank/DDBJ databases">
        <title>Draft genomes of Rhodovulum sulfidophilum.</title>
        <authorList>
            <person name="Guzman M.S."/>
        </authorList>
    </citation>
    <scope>NUCLEOTIDE SEQUENCE [LARGE SCALE GENOMIC DNA]</scope>
    <source>
        <strain evidence="2 3">AB35</strain>
    </source>
</reference>
<sequence>MSAGSSRHPALAAVLAPGSADAQSVLARRIAEHAPFAVAEAKPVALESWLQTGFGNWDLLAALPELTAEVPVRLVAQDHVPAQTDGQSWLRIEAPVELGFLDEDFGQFPRRSVPKRLEPLFWTGPEKTFAVIDAAAFPALPERLSASDMRHGCLFEGKAEQELGEAAPWLVELAPDQRIVRDLFAGAGRDGRDPVRPAALFLRSGDTFSDLRAHLRQFVRLKSREGGWAYFHFWEGPYLFGLIEAVARNELPEFTRFFVSRKAKIQYVGHLDPHGTWHGATCVDAPPKANAALMLTPEVREILQRVRGEQFLCRLREYLGQHQGPGEDALSEQHVQHLVREARQYGFTLEKAIANYARARLTAGRKLDEMPWFRELLSHNLHQLDTSQVVLETCLNR</sequence>
<organism evidence="2 3">
    <name type="scientific">Rhodovulum sulfidophilum</name>
    <name type="common">Rhodobacter sulfidophilus</name>
    <dbReference type="NCBI Taxonomy" id="35806"/>
    <lineage>
        <taxon>Bacteria</taxon>
        <taxon>Pseudomonadati</taxon>
        <taxon>Pseudomonadota</taxon>
        <taxon>Alphaproteobacteria</taxon>
        <taxon>Rhodobacterales</taxon>
        <taxon>Paracoccaceae</taxon>
        <taxon>Rhodovulum</taxon>
    </lineage>
</organism>
<keyword evidence="3" id="KW-1185">Reference proteome</keyword>
<evidence type="ECO:0000313" key="2">
    <source>
        <dbReference type="EMBL" id="MBL3611244.1"/>
    </source>
</evidence>
<feature type="domain" description="DUF4123" evidence="1">
    <location>
        <begin position="129"/>
        <end position="244"/>
    </location>
</feature>
<dbReference type="InterPro" id="IPR025391">
    <property type="entry name" value="DUF4123"/>
</dbReference>
<dbReference type="EMBL" id="JAESJJ010000058">
    <property type="protein sequence ID" value="MBL3611244.1"/>
    <property type="molecule type" value="Genomic_DNA"/>
</dbReference>
<comment type="caution">
    <text evidence="2">The sequence shown here is derived from an EMBL/GenBank/DDBJ whole genome shotgun (WGS) entry which is preliminary data.</text>
</comment>
<evidence type="ECO:0000259" key="1">
    <source>
        <dbReference type="Pfam" id="PF13503"/>
    </source>
</evidence>
<dbReference type="RefSeq" id="WP_234153760.1">
    <property type="nucleotide sequence ID" value="NZ_JAESJJ010000058.1"/>
</dbReference>
<evidence type="ECO:0000313" key="3">
    <source>
        <dbReference type="Proteomes" id="UP000604473"/>
    </source>
</evidence>
<gene>
    <name evidence="2" type="ORF">JMM60_21220</name>
</gene>